<dbReference type="Proteomes" id="UP001526201">
    <property type="component" value="Unassembled WGS sequence"/>
</dbReference>
<proteinExistence type="predicted"/>
<dbReference type="RefSeq" id="WP_264069932.1">
    <property type="nucleotide sequence ID" value="NZ_JACKTY010000033.1"/>
</dbReference>
<reference evidence="1 2" key="1">
    <citation type="journal article" date="2022" name="BMC Genomics">
        <title>Comparative genome analysis of mycobacteria focusing on tRNA and non-coding RNA.</title>
        <authorList>
            <person name="Behra P.R.K."/>
            <person name="Pettersson B.M.F."/>
            <person name="Ramesh M."/>
            <person name="Das S."/>
            <person name="Dasgupta S."/>
            <person name="Kirsebom L.A."/>
        </authorList>
    </citation>
    <scope>NUCLEOTIDE SEQUENCE [LARGE SCALE GENOMIC DNA]</scope>
    <source>
        <strain evidence="1 2">DSM 44078</strain>
    </source>
</reference>
<accession>A0ABT3CFS6</accession>
<organism evidence="1 2">
    <name type="scientific">Mycolicibacterium komossense</name>
    <dbReference type="NCBI Taxonomy" id="1779"/>
    <lineage>
        <taxon>Bacteria</taxon>
        <taxon>Bacillati</taxon>
        <taxon>Actinomycetota</taxon>
        <taxon>Actinomycetes</taxon>
        <taxon>Mycobacteriales</taxon>
        <taxon>Mycobacteriaceae</taxon>
        <taxon>Mycolicibacterium</taxon>
    </lineage>
</organism>
<name>A0ABT3CFS6_9MYCO</name>
<keyword evidence="2" id="KW-1185">Reference proteome</keyword>
<sequence length="52" mass="5554">MSVECTIDRPVLLSEVGASSVRGSTIGDRERAAQRLLRAVRDVIAAEKAGSR</sequence>
<evidence type="ECO:0000313" key="1">
    <source>
        <dbReference type="EMBL" id="MCV7228359.1"/>
    </source>
</evidence>
<gene>
    <name evidence="1" type="ORF">H7J73_20305</name>
</gene>
<dbReference type="EMBL" id="JACKTY010000033">
    <property type="protein sequence ID" value="MCV7228359.1"/>
    <property type="molecule type" value="Genomic_DNA"/>
</dbReference>
<comment type="caution">
    <text evidence="1">The sequence shown here is derived from an EMBL/GenBank/DDBJ whole genome shotgun (WGS) entry which is preliminary data.</text>
</comment>
<protein>
    <submittedName>
        <fullName evidence="1">Uncharacterized protein</fullName>
    </submittedName>
</protein>
<evidence type="ECO:0000313" key="2">
    <source>
        <dbReference type="Proteomes" id="UP001526201"/>
    </source>
</evidence>